<dbReference type="Pfam" id="PF13304">
    <property type="entry name" value="AAA_21"/>
    <property type="match status" value="1"/>
</dbReference>
<keyword evidence="1" id="KW-0813">Transport</keyword>
<evidence type="ECO:0000259" key="4">
    <source>
        <dbReference type="Pfam" id="PF13304"/>
    </source>
</evidence>
<reference evidence="6" key="1">
    <citation type="journal article" date="2019" name="Int. J. Syst. Evol. Microbiol.">
        <title>The Global Catalogue of Microorganisms (GCM) 10K type strain sequencing project: providing services to taxonomists for standard genome sequencing and annotation.</title>
        <authorList>
            <consortium name="The Broad Institute Genomics Platform"/>
            <consortium name="The Broad Institute Genome Sequencing Center for Infectious Disease"/>
            <person name="Wu L."/>
            <person name="Ma J."/>
        </authorList>
    </citation>
    <scope>NUCLEOTIDE SEQUENCE [LARGE SCALE GENOMIC DNA]</scope>
    <source>
        <strain evidence="6">JCM 31486</strain>
    </source>
</reference>
<organism evidence="5 6">
    <name type="scientific">Kibdelosporangium lantanae</name>
    <dbReference type="NCBI Taxonomy" id="1497396"/>
    <lineage>
        <taxon>Bacteria</taxon>
        <taxon>Bacillati</taxon>
        <taxon>Actinomycetota</taxon>
        <taxon>Actinomycetes</taxon>
        <taxon>Pseudonocardiales</taxon>
        <taxon>Pseudonocardiaceae</taxon>
        <taxon>Kibdelosporangium</taxon>
    </lineage>
</organism>
<dbReference type="PANTHER" id="PTHR42939:SF1">
    <property type="entry name" value="ABC TRANSPORTER ATP-BINDING PROTEIN ALBC-RELATED"/>
    <property type="match status" value="1"/>
</dbReference>
<name>A0ABW3MK38_9PSEU</name>
<evidence type="ECO:0000313" key="5">
    <source>
        <dbReference type="EMBL" id="MFD1050771.1"/>
    </source>
</evidence>
<dbReference type="InterPro" id="IPR051782">
    <property type="entry name" value="ABC_Transporter_VariousFunc"/>
</dbReference>
<evidence type="ECO:0000256" key="1">
    <source>
        <dbReference type="ARBA" id="ARBA00022448"/>
    </source>
</evidence>
<feature type="domain" description="ATPase AAA-type core" evidence="4">
    <location>
        <begin position="46"/>
        <end position="100"/>
    </location>
</feature>
<dbReference type="Proteomes" id="UP001597045">
    <property type="component" value="Unassembled WGS sequence"/>
</dbReference>
<keyword evidence="3" id="KW-0067">ATP-binding</keyword>
<dbReference type="EMBL" id="JBHTIS010003079">
    <property type="protein sequence ID" value="MFD1050771.1"/>
    <property type="molecule type" value="Genomic_DNA"/>
</dbReference>
<comment type="caution">
    <text evidence="5">The sequence shown here is derived from an EMBL/GenBank/DDBJ whole genome shotgun (WGS) entry which is preliminary data.</text>
</comment>
<keyword evidence="2" id="KW-0547">Nucleotide-binding</keyword>
<feature type="non-terminal residue" evidence="5">
    <location>
        <position position="1"/>
    </location>
</feature>
<evidence type="ECO:0000313" key="6">
    <source>
        <dbReference type="Proteomes" id="UP001597045"/>
    </source>
</evidence>
<dbReference type="InterPro" id="IPR003959">
    <property type="entry name" value="ATPase_AAA_core"/>
</dbReference>
<dbReference type="Gene3D" id="3.40.50.300">
    <property type="entry name" value="P-loop containing nucleotide triphosphate hydrolases"/>
    <property type="match status" value="1"/>
</dbReference>
<keyword evidence="6" id="KW-1185">Reference proteome</keyword>
<sequence length="183" mass="20468">GIDVFTDGRSTELSGEVDTVLAIVLRCGLVPNRRAEVLEWFRLDRKVALVAALASDVELLLFDEPNLGLDPLMEAEFRELVREERDRGRTVLLSSHILSEVEALCDRVALPRSRSCSSATTAMRCHRDRPALRPDRITALVLPEVNDRPDEVDGDHQRSRDLRPLTSFRSCPLLLAITSPFPG</sequence>
<evidence type="ECO:0000256" key="3">
    <source>
        <dbReference type="ARBA" id="ARBA00022840"/>
    </source>
</evidence>
<protein>
    <submittedName>
        <fullName evidence="5">AAA family ATPase</fullName>
    </submittedName>
</protein>
<evidence type="ECO:0000256" key="2">
    <source>
        <dbReference type="ARBA" id="ARBA00022741"/>
    </source>
</evidence>
<dbReference type="InterPro" id="IPR027417">
    <property type="entry name" value="P-loop_NTPase"/>
</dbReference>
<proteinExistence type="predicted"/>
<dbReference type="PANTHER" id="PTHR42939">
    <property type="entry name" value="ABC TRANSPORTER ATP-BINDING PROTEIN ALBC-RELATED"/>
    <property type="match status" value="1"/>
</dbReference>
<dbReference type="SUPFAM" id="SSF52540">
    <property type="entry name" value="P-loop containing nucleoside triphosphate hydrolases"/>
    <property type="match status" value="1"/>
</dbReference>
<gene>
    <name evidence="5" type="ORF">ACFQ1S_37200</name>
</gene>
<accession>A0ABW3MK38</accession>